<dbReference type="AlphaFoldDB" id="A0A0X3P698"/>
<sequence length="121" mass="13585">NRQPYIPGRAATSYSQGTMINRGVMRFIFLLAACFICLKAKSAEDAYKGPEDGGEDQNLMTEALVEGEIEDEVPVLDGDHARILTPTRFRFRWRGRRGIGSRIFRGRGSRIFWGYLAAGGR</sequence>
<keyword evidence="1" id="KW-0732">Signal</keyword>
<reference evidence="2" key="1">
    <citation type="submission" date="2016-01" db="EMBL/GenBank/DDBJ databases">
        <title>Reference transcriptome for the parasite Schistocephalus solidus: insights into the molecular evolution of parasitism.</title>
        <authorList>
            <person name="Hebert F.O."/>
            <person name="Grambauer S."/>
            <person name="Barber I."/>
            <person name="Landry C.R."/>
            <person name="Aubin-Horth N."/>
        </authorList>
    </citation>
    <scope>NUCLEOTIDE SEQUENCE</scope>
</reference>
<evidence type="ECO:0000256" key="1">
    <source>
        <dbReference type="SAM" id="SignalP"/>
    </source>
</evidence>
<feature type="chain" id="PRO_5007050940" evidence="1">
    <location>
        <begin position="44"/>
        <end position="121"/>
    </location>
</feature>
<organism evidence="2">
    <name type="scientific">Schistocephalus solidus</name>
    <name type="common">Tapeworm</name>
    <dbReference type="NCBI Taxonomy" id="70667"/>
    <lineage>
        <taxon>Eukaryota</taxon>
        <taxon>Metazoa</taxon>
        <taxon>Spiralia</taxon>
        <taxon>Lophotrochozoa</taxon>
        <taxon>Platyhelminthes</taxon>
        <taxon>Cestoda</taxon>
        <taxon>Eucestoda</taxon>
        <taxon>Diphyllobothriidea</taxon>
        <taxon>Diphyllobothriidae</taxon>
        <taxon>Schistocephalus</taxon>
    </lineage>
</organism>
<dbReference type="EMBL" id="GEEE01015826">
    <property type="protein sequence ID" value="JAP47399.1"/>
    <property type="molecule type" value="Transcribed_RNA"/>
</dbReference>
<protein>
    <submittedName>
        <fullName evidence="2">Uncharacterized protein</fullName>
    </submittedName>
</protein>
<evidence type="ECO:0000313" key="2">
    <source>
        <dbReference type="EMBL" id="JAP47399.1"/>
    </source>
</evidence>
<feature type="signal peptide" evidence="1">
    <location>
        <begin position="1"/>
        <end position="43"/>
    </location>
</feature>
<feature type="non-terminal residue" evidence="2">
    <location>
        <position position="1"/>
    </location>
</feature>
<accession>A0A0X3P698</accession>
<name>A0A0X3P698_SCHSO</name>
<proteinExistence type="predicted"/>
<gene>
    <name evidence="2" type="ORF">TR123043</name>
</gene>